<reference evidence="2" key="1">
    <citation type="journal article" date="2023" name="G3 (Bethesda)">
        <title>Genome assembly and association tests identify interacting loci associated with vigor, precocity, and sex in interspecific pistachio rootstocks.</title>
        <authorList>
            <person name="Palmer W."/>
            <person name="Jacygrad E."/>
            <person name="Sagayaradj S."/>
            <person name="Cavanaugh K."/>
            <person name="Han R."/>
            <person name="Bertier L."/>
            <person name="Beede B."/>
            <person name="Kafkas S."/>
            <person name="Golino D."/>
            <person name="Preece J."/>
            <person name="Michelmore R."/>
        </authorList>
    </citation>
    <scope>NUCLEOTIDE SEQUENCE [LARGE SCALE GENOMIC DNA]</scope>
</reference>
<proteinExistence type="predicted"/>
<accession>A0ACC0Y307</accession>
<dbReference type="Proteomes" id="UP001163603">
    <property type="component" value="Chromosome 9"/>
</dbReference>
<sequence>MADPHKKKKVRLPPRRGLIKFKILSNIVKLVARAGRRLGKKEQKAISEETQLPQPHDSNGIHNLN</sequence>
<name>A0ACC0Y307_9ROSI</name>
<gene>
    <name evidence="1" type="ORF">Pint_35557</name>
</gene>
<dbReference type="EMBL" id="CM047744">
    <property type="protein sequence ID" value="KAJ0027977.1"/>
    <property type="molecule type" value="Genomic_DNA"/>
</dbReference>
<evidence type="ECO:0000313" key="1">
    <source>
        <dbReference type="EMBL" id="KAJ0027977.1"/>
    </source>
</evidence>
<organism evidence="1 2">
    <name type="scientific">Pistacia integerrima</name>
    <dbReference type="NCBI Taxonomy" id="434235"/>
    <lineage>
        <taxon>Eukaryota</taxon>
        <taxon>Viridiplantae</taxon>
        <taxon>Streptophyta</taxon>
        <taxon>Embryophyta</taxon>
        <taxon>Tracheophyta</taxon>
        <taxon>Spermatophyta</taxon>
        <taxon>Magnoliopsida</taxon>
        <taxon>eudicotyledons</taxon>
        <taxon>Gunneridae</taxon>
        <taxon>Pentapetalae</taxon>
        <taxon>rosids</taxon>
        <taxon>malvids</taxon>
        <taxon>Sapindales</taxon>
        <taxon>Anacardiaceae</taxon>
        <taxon>Pistacia</taxon>
    </lineage>
</organism>
<protein>
    <submittedName>
        <fullName evidence="1">Uncharacterized protein</fullName>
    </submittedName>
</protein>
<evidence type="ECO:0000313" key="2">
    <source>
        <dbReference type="Proteomes" id="UP001163603"/>
    </source>
</evidence>
<comment type="caution">
    <text evidence="1">The sequence shown here is derived from an EMBL/GenBank/DDBJ whole genome shotgun (WGS) entry which is preliminary data.</text>
</comment>
<keyword evidence="2" id="KW-1185">Reference proteome</keyword>